<feature type="transmembrane region" description="Helical" evidence="5">
    <location>
        <begin position="49"/>
        <end position="77"/>
    </location>
</feature>
<evidence type="ECO:0000256" key="2">
    <source>
        <dbReference type="ARBA" id="ARBA00022692"/>
    </source>
</evidence>
<dbReference type="InterPro" id="IPR050598">
    <property type="entry name" value="AminoAcid_Transporter"/>
</dbReference>
<dbReference type="PANTHER" id="PTHR11785">
    <property type="entry name" value="AMINO ACID TRANSPORTER"/>
    <property type="match status" value="1"/>
</dbReference>
<evidence type="ECO:0000256" key="3">
    <source>
        <dbReference type="ARBA" id="ARBA00022989"/>
    </source>
</evidence>
<dbReference type="Pfam" id="PF13520">
    <property type="entry name" value="AA_permease_2"/>
    <property type="match status" value="1"/>
</dbReference>
<evidence type="ECO:0000313" key="6">
    <source>
        <dbReference type="EMBL" id="MBB4633210.1"/>
    </source>
</evidence>
<dbReference type="InterPro" id="IPR002293">
    <property type="entry name" value="AA/rel_permease1"/>
</dbReference>
<feature type="transmembrane region" description="Helical" evidence="5">
    <location>
        <begin position="130"/>
        <end position="149"/>
    </location>
</feature>
<keyword evidence="3 5" id="KW-1133">Transmembrane helix</keyword>
<evidence type="ECO:0000256" key="4">
    <source>
        <dbReference type="ARBA" id="ARBA00023136"/>
    </source>
</evidence>
<protein>
    <submittedName>
        <fullName evidence="6">Amino acid transporter</fullName>
    </submittedName>
</protein>
<keyword evidence="2 5" id="KW-0812">Transmembrane</keyword>
<proteinExistence type="predicted"/>
<dbReference type="PANTHER" id="PTHR11785:SF512">
    <property type="entry name" value="SOBREMESA, ISOFORM B"/>
    <property type="match status" value="1"/>
</dbReference>
<organism evidence="6 7">
    <name type="scientific">Sphingosinicella soli</name>
    <dbReference type="NCBI Taxonomy" id="333708"/>
    <lineage>
        <taxon>Bacteria</taxon>
        <taxon>Pseudomonadati</taxon>
        <taxon>Pseudomonadota</taxon>
        <taxon>Alphaproteobacteria</taxon>
        <taxon>Sphingomonadales</taxon>
        <taxon>Sphingosinicellaceae</taxon>
        <taxon>Sphingosinicella</taxon>
    </lineage>
</organism>
<gene>
    <name evidence="6" type="ORF">GGQ98_002842</name>
</gene>
<dbReference type="Proteomes" id="UP000566324">
    <property type="component" value="Unassembled WGS sequence"/>
</dbReference>
<evidence type="ECO:0000313" key="7">
    <source>
        <dbReference type="Proteomes" id="UP000566324"/>
    </source>
</evidence>
<feature type="transmembrane region" description="Helical" evidence="5">
    <location>
        <begin position="161"/>
        <end position="179"/>
    </location>
</feature>
<dbReference type="GO" id="GO:0015179">
    <property type="term" value="F:L-amino acid transmembrane transporter activity"/>
    <property type="evidence" value="ECO:0007669"/>
    <property type="project" value="TreeGrafter"/>
</dbReference>
<accession>A0A7W7B4Z6</accession>
<dbReference type="Gene3D" id="1.20.1740.10">
    <property type="entry name" value="Amino acid/polyamine transporter I"/>
    <property type="match status" value="1"/>
</dbReference>
<evidence type="ECO:0000256" key="5">
    <source>
        <dbReference type="SAM" id="Phobius"/>
    </source>
</evidence>
<dbReference type="GO" id="GO:0016020">
    <property type="term" value="C:membrane"/>
    <property type="evidence" value="ECO:0007669"/>
    <property type="project" value="UniProtKB-SubCell"/>
</dbReference>
<evidence type="ECO:0000256" key="1">
    <source>
        <dbReference type="ARBA" id="ARBA00004141"/>
    </source>
</evidence>
<keyword evidence="7" id="KW-1185">Reference proteome</keyword>
<dbReference type="EMBL" id="JACHNZ010000037">
    <property type="protein sequence ID" value="MBB4633210.1"/>
    <property type="molecule type" value="Genomic_DNA"/>
</dbReference>
<feature type="transmembrane region" description="Helical" evidence="5">
    <location>
        <begin position="98"/>
        <end position="118"/>
    </location>
</feature>
<dbReference type="AlphaFoldDB" id="A0A7W7B4Z6"/>
<keyword evidence="4 5" id="KW-0472">Membrane</keyword>
<name>A0A7W7B4Z6_9SPHN</name>
<feature type="transmembrane region" description="Helical" evidence="5">
    <location>
        <begin position="185"/>
        <end position="206"/>
    </location>
</feature>
<reference evidence="6 7" key="1">
    <citation type="submission" date="2020-08" db="EMBL/GenBank/DDBJ databases">
        <title>Genomic Encyclopedia of Type Strains, Phase IV (KMG-IV): sequencing the most valuable type-strain genomes for metagenomic binning, comparative biology and taxonomic classification.</title>
        <authorList>
            <person name="Goeker M."/>
        </authorList>
    </citation>
    <scope>NUCLEOTIDE SEQUENCE [LARGE SCALE GENOMIC DNA]</scope>
    <source>
        <strain evidence="6 7">DSM 17328</strain>
    </source>
</reference>
<comment type="caution">
    <text evidence="6">The sequence shown here is derived from an EMBL/GenBank/DDBJ whole genome shotgun (WGS) entry which is preliminary data.</text>
</comment>
<sequence>MVIGLGIVTVLYLLVNLAFLNALGLAGMAESDAVAADVMRRAFGERGAAILSLLIVVAALTSANATAITGARTSCALGREFPAFRWLGRWDRARDTPGNALVVQGGIALLLVVAGAFARDGFTLAVEYTAPVFWFFLLLTGIALFVLRVREPDVPRPFRVPLYPLTPALFCLTCLYLLWSSVSYTGWGAFAGIAVLAAGGVLLIVFRSLGKESDG</sequence>
<comment type="subcellular location">
    <subcellularLocation>
        <location evidence="1">Membrane</location>
        <topology evidence="1">Multi-pass membrane protein</topology>
    </subcellularLocation>
</comment>